<dbReference type="Proteomes" id="UP000636709">
    <property type="component" value="Unassembled WGS sequence"/>
</dbReference>
<protein>
    <recommendedName>
        <fullName evidence="14">Leucine-rich repeat-containing N-terminal plant-type domain-containing protein</fullName>
    </recommendedName>
</protein>
<dbReference type="SMART" id="SM00369">
    <property type="entry name" value="LRR_TYP"/>
    <property type="match status" value="11"/>
</dbReference>
<dbReference type="Pfam" id="PF08263">
    <property type="entry name" value="LRRNT_2"/>
    <property type="match status" value="1"/>
</dbReference>
<evidence type="ECO:0000256" key="11">
    <source>
        <dbReference type="ARBA" id="ARBA00023180"/>
    </source>
</evidence>
<dbReference type="FunFam" id="3.80.10.10:FF:000400">
    <property type="entry name" value="Nuclear pore complex protein NUP107"/>
    <property type="match status" value="1"/>
</dbReference>
<dbReference type="GO" id="GO:0009653">
    <property type="term" value="P:anatomical structure morphogenesis"/>
    <property type="evidence" value="ECO:0007669"/>
    <property type="project" value="UniProtKB-ARBA"/>
</dbReference>
<keyword evidence="10 12" id="KW-0472">Membrane</keyword>
<gene>
    <name evidence="15" type="ORF">HU200_003605</name>
</gene>
<keyword evidence="16" id="KW-1185">Reference proteome</keyword>
<dbReference type="PRINTS" id="PR00019">
    <property type="entry name" value="LEURICHRPT"/>
</dbReference>
<dbReference type="FunFam" id="3.80.10.10:FF:000111">
    <property type="entry name" value="LRR receptor-like serine/threonine-protein kinase ERECTA"/>
    <property type="match status" value="1"/>
</dbReference>
<dbReference type="FunFam" id="3.80.10.10:FF:000095">
    <property type="entry name" value="LRR receptor-like serine/threonine-protein kinase GSO1"/>
    <property type="match status" value="1"/>
</dbReference>
<dbReference type="OrthoDB" id="648113at2759"/>
<dbReference type="InterPro" id="IPR032675">
    <property type="entry name" value="LRR_dom_sf"/>
</dbReference>
<dbReference type="Pfam" id="PF13855">
    <property type="entry name" value="LRR_8"/>
    <property type="match status" value="4"/>
</dbReference>
<evidence type="ECO:0000256" key="3">
    <source>
        <dbReference type="ARBA" id="ARBA00022475"/>
    </source>
</evidence>
<evidence type="ECO:0000256" key="4">
    <source>
        <dbReference type="ARBA" id="ARBA00022614"/>
    </source>
</evidence>
<keyword evidence="6 12" id="KW-0812">Transmembrane</keyword>
<evidence type="ECO:0000256" key="5">
    <source>
        <dbReference type="ARBA" id="ARBA00022626"/>
    </source>
</evidence>
<keyword evidence="9 12" id="KW-1133">Transmembrane helix</keyword>
<keyword evidence="5" id="KW-1070">Brassinosteroid signaling pathway</keyword>
<dbReference type="PROSITE" id="PS51450">
    <property type="entry name" value="LRR"/>
    <property type="match status" value="1"/>
</dbReference>
<evidence type="ECO:0000259" key="14">
    <source>
        <dbReference type="Pfam" id="PF08263"/>
    </source>
</evidence>
<dbReference type="GO" id="GO:0005886">
    <property type="term" value="C:plasma membrane"/>
    <property type="evidence" value="ECO:0007669"/>
    <property type="project" value="UniProtKB-SubCell"/>
</dbReference>
<evidence type="ECO:0000256" key="1">
    <source>
        <dbReference type="ARBA" id="ARBA00004162"/>
    </source>
</evidence>
<evidence type="ECO:0000313" key="15">
    <source>
        <dbReference type="EMBL" id="KAF8776372.1"/>
    </source>
</evidence>
<keyword evidence="11" id="KW-0325">Glycoprotein</keyword>
<dbReference type="InterPro" id="IPR003591">
    <property type="entry name" value="Leu-rich_rpt_typical-subtyp"/>
</dbReference>
<dbReference type="PANTHER" id="PTHR48060:SF21">
    <property type="entry name" value="L DOMAIN-LIKE PROTEIN"/>
    <property type="match status" value="1"/>
</dbReference>
<dbReference type="Gene3D" id="3.80.10.10">
    <property type="entry name" value="Ribonuclease Inhibitor"/>
    <property type="match status" value="4"/>
</dbReference>
<dbReference type="SUPFAM" id="SSF52047">
    <property type="entry name" value="RNI-like"/>
    <property type="match status" value="1"/>
</dbReference>
<dbReference type="EMBL" id="JACEFO010000208">
    <property type="protein sequence ID" value="KAF8776372.1"/>
    <property type="molecule type" value="Genomic_DNA"/>
</dbReference>
<dbReference type="SUPFAM" id="SSF52058">
    <property type="entry name" value="L domain-like"/>
    <property type="match status" value="2"/>
</dbReference>
<evidence type="ECO:0000256" key="13">
    <source>
        <dbReference type="SAM" id="SignalP"/>
    </source>
</evidence>
<dbReference type="InterPro" id="IPR001611">
    <property type="entry name" value="Leu-rich_rpt"/>
</dbReference>
<comment type="similarity">
    <text evidence="2">Belongs to the RLP family.</text>
</comment>
<proteinExistence type="inferred from homology"/>
<dbReference type="InterPro" id="IPR013210">
    <property type="entry name" value="LRR_N_plant-typ"/>
</dbReference>
<keyword evidence="3" id="KW-1003">Cell membrane</keyword>
<dbReference type="InterPro" id="IPR053211">
    <property type="entry name" value="DNA_repair-toleration"/>
</dbReference>
<dbReference type="FunFam" id="3.80.10.10:FF:000041">
    <property type="entry name" value="LRR receptor-like serine/threonine-protein kinase ERECTA"/>
    <property type="match status" value="1"/>
</dbReference>
<evidence type="ECO:0000256" key="7">
    <source>
        <dbReference type="ARBA" id="ARBA00022729"/>
    </source>
</evidence>
<keyword evidence="7 13" id="KW-0732">Signal</keyword>
<sequence length="785" mass="86435">MELQHKLLLVSICLLLCTAVAISRPEGEAEALLRWRSTLLESSSLSSWSLANPTCFWFGVSCDAAGHVTSLRLPGAGINGKLDAFYSPAFQNLTRLGLSTILDLSSNSLTGAIPYQLSKLPRLAVLNLANNHLTNPEYGKLSPMSSLKSLSLANNDLDGTFLWLILNCTGRLQQLRFLYLHNNNLTGGVPEELGMVSGLEYLYIGNNLFGGPIPASLGKLQKLQILAIFNADLGSTIPPELGNLTSLWAMDLSQNRLIGSLPPCFAKIQTMRWLDLTENNLSGVVPPELFTNWTRLDWLLSLSGNNFVGPLPVELGIMASLRFLDLSHNHFTGTVPSNIGNMTSLESLDISINHLTGDIPASLSRLTNLHYLFLPDNKFTCTISNVDGMELPTLCQLNHLQILDLSHNRLSGKLPSCIWNLKYLQMLDLSGNTLDGEITIMINSTSSLISLHLANNNFTGSFSAILKNLKNLTILDLGNNNMSGIIPPWIQGSNPLLRILRLRSNMFQGSIPWQLLQLSDLHLLDLAENNLTGSIPNNFATMYSMCHPIFRKEEANIYSSLSDTNYSFDGEVDIVWKGRYYNFQSEADFMIAIDVSSNSLSGEIPSELTNLRGLRSLNMSRNNLSGKIQGDIGNLQFLESLDLSGNKLAGPIPLSMSNLLSLDSLNLSNNNLSGEIPTGYQLRTLDNASIYSGNPGLCGFPLNTKCNNDSISTSPLVNVNTHNQEYETFWLYYSVSAGGVFGFWLWFGALFLCKSWRLAFFNGIDVAQYAIVKKIKKRAKESSSI</sequence>
<name>A0A835FV59_9POAL</name>
<dbReference type="GO" id="GO:0099402">
    <property type="term" value="P:plant organ development"/>
    <property type="evidence" value="ECO:0007669"/>
    <property type="project" value="UniProtKB-ARBA"/>
</dbReference>
<accession>A0A835FV59</accession>
<dbReference type="Pfam" id="PF00560">
    <property type="entry name" value="LRR_1"/>
    <property type="match status" value="7"/>
</dbReference>
<feature type="transmembrane region" description="Helical" evidence="12">
    <location>
        <begin position="730"/>
        <end position="752"/>
    </location>
</feature>
<keyword evidence="8" id="KW-0677">Repeat</keyword>
<feature type="chain" id="PRO_5032481924" description="Leucine-rich repeat-containing N-terminal plant-type domain-containing protein" evidence="13">
    <location>
        <begin position="24"/>
        <end position="785"/>
    </location>
</feature>
<evidence type="ECO:0000256" key="9">
    <source>
        <dbReference type="ARBA" id="ARBA00022989"/>
    </source>
</evidence>
<feature type="domain" description="Leucine-rich repeat-containing N-terminal plant-type" evidence="14">
    <location>
        <begin position="27"/>
        <end position="63"/>
    </location>
</feature>
<feature type="signal peptide" evidence="13">
    <location>
        <begin position="1"/>
        <end position="23"/>
    </location>
</feature>
<dbReference type="SMART" id="SM00365">
    <property type="entry name" value="LRR_SD22"/>
    <property type="match status" value="4"/>
</dbReference>
<evidence type="ECO:0000256" key="2">
    <source>
        <dbReference type="ARBA" id="ARBA00009592"/>
    </source>
</evidence>
<dbReference type="PANTHER" id="PTHR48060">
    <property type="entry name" value="DNA DAMAGE-REPAIR/TOLERATION PROTEIN DRT100"/>
    <property type="match status" value="1"/>
</dbReference>
<evidence type="ECO:0000256" key="12">
    <source>
        <dbReference type="SAM" id="Phobius"/>
    </source>
</evidence>
<evidence type="ECO:0000256" key="8">
    <source>
        <dbReference type="ARBA" id="ARBA00022737"/>
    </source>
</evidence>
<organism evidence="15 16">
    <name type="scientific">Digitaria exilis</name>
    <dbReference type="NCBI Taxonomy" id="1010633"/>
    <lineage>
        <taxon>Eukaryota</taxon>
        <taxon>Viridiplantae</taxon>
        <taxon>Streptophyta</taxon>
        <taxon>Embryophyta</taxon>
        <taxon>Tracheophyta</taxon>
        <taxon>Spermatophyta</taxon>
        <taxon>Magnoliopsida</taxon>
        <taxon>Liliopsida</taxon>
        <taxon>Poales</taxon>
        <taxon>Poaceae</taxon>
        <taxon>PACMAD clade</taxon>
        <taxon>Panicoideae</taxon>
        <taxon>Panicodae</taxon>
        <taxon>Paniceae</taxon>
        <taxon>Anthephorinae</taxon>
        <taxon>Digitaria</taxon>
    </lineage>
</organism>
<evidence type="ECO:0000256" key="6">
    <source>
        <dbReference type="ARBA" id="ARBA00022692"/>
    </source>
</evidence>
<dbReference type="AlphaFoldDB" id="A0A835FV59"/>
<dbReference type="GO" id="GO:0009742">
    <property type="term" value="P:brassinosteroid mediated signaling pathway"/>
    <property type="evidence" value="ECO:0007669"/>
    <property type="project" value="UniProtKB-KW"/>
</dbReference>
<reference evidence="15" key="1">
    <citation type="submission" date="2020-07" db="EMBL/GenBank/DDBJ databases">
        <title>Genome sequence and genetic diversity analysis of an under-domesticated orphan crop, white fonio (Digitaria exilis).</title>
        <authorList>
            <person name="Bennetzen J.L."/>
            <person name="Chen S."/>
            <person name="Ma X."/>
            <person name="Wang X."/>
            <person name="Yssel A.E.J."/>
            <person name="Chaluvadi S.R."/>
            <person name="Johnson M."/>
            <person name="Gangashetty P."/>
            <person name="Hamidou F."/>
            <person name="Sanogo M.D."/>
            <person name="Zwaenepoel A."/>
            <person name="Wallace J."/>
            <person name="Van De Peer Y."/>
            <person name="Van Deynze A."/>
        </authorList>
    </citation>
    <scope>NUCLEOTIDE SEQUENCE</scope>
    <source>
        <tissue evidence="15">Leaves</tissue>
    </source>
</reference>
<evidence type="ECO:0000256" key="10">
    <source>
        <dbReference type="ARBA" id="ARBA00023136"/>
    </source>
</evidence>
<comment type="caution">
    <text evidence="15">The sequence shown here is derived from an EMBL/GenBank/DDBJ whole genome shotgun (WGS) entry which is preliminary data.</text>
</comment>
<keyword evidence="4" id="KW-0433">Leucine-rich repeat</keyword>
<evidence type="ECO:0000313" key="16">
    <source>
        <dbReference type="Proteomes" id="UP000636709"/>
    </source>
</evidence>
<comment type="subcellular location">
    <subcellularLocation>
        <location evidence="1">Cell membrane</location>
        <topology evidence="1">Single-pass membrane protein</topology>
    </subcellularLocation>
</comment>